<evidence type="ECO:0000256" key="1">
    <source>
        <dbReference type="ARBA" id="ARBA00022614"/>
    </source>
</evidence>
<dbReference type="RefSeq" id="WP_169276767.1">
    <property type="nucleotide sequence ID" value="NZ_JABBCP010000001.1"/>
</dbReference>
<comment type="caution">
    <text evidence="5">The sequence shown here is derived from an EMBL/GenBank/DDBJ whole genome shotgun (WGS) entry which is preliminary data.</text>
</comment>
<dbReference type="InterPro" id="IPR052574">
    <property type="entry name" value="CDIRP"/>
</dbReference>
<keyword evidence="4" id="KW-0472">Membrane</keyword>
<feature type="compositionally biased region" description="Polar residues" evidence="3">
    <location>
        <begin position="40"/>
        <end position="52"/>
    </location>
</feature>
<dbReference type="PANTHER" id="PTHR47566">
    <property type="match status" value="1"/>
</dbReference>
<evidence type="ECO:0000313" key="6">
    <source>
        <dbReference type="Proteomes" id="UP000546970"/>
    </source>
</evidence>
<evidence type="ECO:0000256" key="2">
    <source>
        <dbReference type="ARBA" id="ARBA00022737"/>
    </source>
</evidence>
<gene>
    <name evidence="5" type="ORF">HF320_01570</name>
</gene>
<dbReference type="Proteomes" id="UP000546970">
    <property type="component" value="Unassembled WGS sequence"/>
</dbReference>
<proteinExistence type="predicted"/>
<feature type="compositionally biased region" description="Pro residues" evidence="3">
    <location>
        <begin position="71"/>
        <end position="82"/>
    </location>
</feature>
<sequence>MYCTECGAFVPDTCKFCTTCGAPLSTQGADAQAPDGASASAGQTSSESQAGTSAAAPSQAPNAGAGNQAPVPNPYTPAPPAFQAPKKSNNKLAIGIIAGVAALVIIGTLIFGLGGFILGSAMVETASSVDTVLDIDDVDDDAFADYLSRKVDTDGDGCISQKEADRVTSIGNLSQDFTYGNGLCASGVEDLDGIEVFRNLKVLLVCDNELESLDLSQNTKLRFVDCSGNYLEDLELPETEKLTTLWAYDNRLDELDVSGVPELDDLLVDPGVELEGWNGDANECYVYDDDHFGDHYGIYDYDDGDGYLYGDDDYQETSGRPDAPILA</sequence>
<dbReference type="SUPFAM" id="SSF52058">
    <property type="entry name" value="L domain-like"/>
    <property type="match status" value="1"/>
</dbReference>
<keyword evidence="6" id="KW-1185">Reference proteome</keyword>
<feature type="transmembrane region" description="Helical" evidence="4">
    <location>
        <begin position="92"/>
        <end position="118"/>
    </location>
</feature>
<keyword evidence="2" id="KW-0677">Repeat</keyword>
<keyword evidence="4" id="KW-1133">Transmembrane helix</keyword>
<keyword evidence="1" id="KW-0433">Leucine-rich repeat</keyword>
<reference evidence="5 6" key="1">
    <citation type="submission" date="2020-04" db="EMBL/GenBank/DDBJ databases">
        <title>Collinsella sp. KGMB02528 nov., an anaerobic actinobacterium isolated from human feces.</title>
        <authorList>
            <person name="Han K.-I."/>
            <person name="Eom M.K."/>
            <person name="Kim J.-S."/>
            <person name="Lee K.C."/>
            <person name="Suh M.K."/>
            <person name="Park S.-H."/>
            <person name="Lee J.H."/>
            <person name="Kang S.W."/>
            <person name="Park J.-E."/>
            <person name="Oh B.S."/>
            <person name="Yu S.Y."/>
            <person name="Choi S.-H."/>
            <person name="Lee D.H."/>
            <person name="Yoon H."/>
            <person name="Kim B.-Y."/>
            <person name="Lee J.H."/>
            <person name="Lee J.-S."/>
        </authorList>
    </citation>
    <scope>NUCLEOTIDE SEQUENCE [LARGE SCALE GENOMIC DNA]</scope>
    <source>
        <strain evidence="5 6">KGMB02528</strain>
    </source>
</reference>
<dbReference type="PANTHER" id="PTHR47566:SF1">
    <property type="entry name" value="PROTEIN NUD1"/>
    <property type="match status" value="1"/>
</dbReference>
<accession>A0A7X9YIA9</accession>
<dbReference type="AlphaFoldDB" id="A0A7X9YIA9"/>
<feature type="compositionally biased region" description="Low complexity" evidence="3">
    <location>
        <begin position="53"/>
        <end position="70"/>
    </location>
</feature>
<evidence type="ECO:0000313" key="5">
    <source>
        <dbReference type="EMBL" id="NMF55025.1"/>
    </source>
</evidence>
<evidence type="ECO:0000256" key="3">
    <source>
        <dbReference type="SAM" id="MobiDB-lite"/>
    </source>
</evidence>
<dbReference type="InterPro" id="IPR032675">
    <property type="entry name" value="LRR_dom_sf"/>
</dbReference>
<name>A0A7X9YIA9_9ACTN</name>
<dbReference type="Gene3D" id="3.80.10.10">
    <property type="entry name" value="Ribonuclease Inhibitor"/>
    <property type="match status" value="1"/>
</dbReference>
<feature type="region of interest" description="Disordered" evidence="3">
    <location>
        <begin position="28"/>
        <end position="82"/>
    </location>
</feature>
<dbReference type="GO" id="GO:0035591">
    <property type="term" value="F:signaling adaptor activity"/>
    <property type="evidence" value="ECO:0007669"/>
    <property type="project" value="TreeGrafter"/>
</dbReference>
<evidence type="ECO:0000256" key="4">
    <source>
        <dbReference type="SAM" id="Phobius"/>
    </source>
</evidence>
<dbReference type="EMBL" id="JABBCP010000001">
    <property type="protein sequence ID" value="NMF55025.1"/>
    <property type="molecule type" value="Genomic_DNA"/>
</dbReference>
<evidence type="ECO:0008006" key="7">
    <source>
        <dbReference type="Google" id="ProtNLM"/>
    </source>
</evidence>
<protein>
    <recommendedName>
        <fullName evidence="7">EF-hand domain-containing protein</fullName>
    </recommendedName>
</protein>
<organism evidence="5 6">
    <name type="scientific">Collinsella acetigenes</name>
    <dbReference type="NCBI Taxonomy" id="2713419"/>
    <lineage>
        <taxon>Bacteria</taxon>
        <taxon>Bacillati</taxon>
        <taxon>Actinomycetota</taxon>
        <taxon>Coriobacteriia</taxon>
        <taxon>Coriobacteriales</taxon>
        <taxon>Coriobacteriaceae</taxon>
        <taxon>Collinsella</taxon>
    </lineage>
</organism>
<keyword evidence="4" id="KW-0812">Transmembrane</keyword>